<feature type="transmembrane region" description="Helical" evidence="16">
    <location>
        <begin position="471"/>
        <end position="492"/>
    </location>
</feature>
<feature type="transmembrane region" description="Helical" evidence="16">
    <location>
        <begin position="1052"/>
        <end position="1070"/>
    </location>
</feature>
<feature type="region of interest" description="Disordered" evidence="15">
    <location>
        <begin position="39"/>
        <end position="78"/>
    </location>
</feature>
<evidence type="ECO:0000313" key="19">
    <source>
        <dbReference type="EMBL" id="KAF4952374.1"/>
    </source>
</evidence>
<dbReference type="FunFam" id="3.90.1150.80:FF:000001">
    <property type="entry name" value="Chromosome segregation protein (Pcs1)"/>
    <property type="match status" value="1"/>
</dbReference>
<organism evidence="19 20">
    <name type="scientific">Fusarium gaditjirri</name>
    <dbReference type="NCBI Taxonomy" id="282569"/>
    <lineage>
        <taxon>Eukaryota</taxon>
        <taxon>Fungi</taxon>
        <taxon>Dikarya</taxon>
        <taxon>Ascomycota</taxon>
        <taxon>Pezizomycotina</taxon>
        <taxon>Sordariomycetes</taxon>
        <taxon>Hypocreomycetidae</taxon>
        <taxon>Hypocreales</taxon>
        <taxon>Nectriaceae</taxon>
        <taxon>Fusarium</taxon>
        <taxon>Fusarium nisikadoi species complex</taxon>
    </lineage>
</organism>
<feature type="transmembrane region" description="Helical" evidence="16">
    <location>
        <begin position="922"/>
        <end position="948"/>
    </location>
</feature>
<feature type="domain" description="Monopolin complex subunit Csm1/Pcs1 C-terminal" evidence="18">
    <location>
        <begin position="360"/>
        <end position="447"/>
    </location>
</feature>
<comment type="pathway">
    <text evidence="2">Glycolipid biosynthesis; glycosylphosphatidylinositol-anchor biosynthesis.</text>
</comment>
<dbReference type="SUPFAM" id="SSF53649">
    <property type="entry name" value="Alkaline phosphatase-like"/>
    <property type="match status" value="1"/>
</dbReference>
<evidence type="ECO:0000256" key="6">
    <source>
        <dbReference type="ARBA" id="ARBA00022679"/>
    </source>
</evidence>
<evidence type="ECO:0000256" key="5">
    <source>
        <dbReference type="ARBA" id="ARBA00022502"/>
    </source>
</evidence>
<dbReference type="FunFam" id="3.40.720.10:FF:000015">
    <property type="entry name" value="GPI ethanolamine phosphate transferase 1"/>
    <property type="match status" value="1"/>
</dbReference>
<evidence type="ECO:0000256" key="13">
    <source>
        <dbReference type="ARBA" id="ARBA00024850"/>
    </source>
</evidence>
<evidence type="ECO:0000256" key="4">
    <source>
        <dbReference type="ARBA" id="ARBA00020831"/>
    </source>
</evidence>
<feature type="transmembrane region" description="Helical" evidence="16">
    <location>
        <begin position="1179"/>
        <end position="1195"/>
    </location>
</feature>
<evidence type="ECO:0000256" key="16">
    <source>
        <dbReference type="SAM" id="Phobius"/>
    </source>
</evidence>
<evidence type="ECO:0000256" key="7">
    <source>
        <dbReference type="ARBA" id="ARBA00022692"/>
    </source>
</evidence>
<reference evidence="19" key="1">
    <citation type="journal article" date="2020" name="BMC Genomics">
        <title>Correction to: Identification and distribution of gene clusters required for synthesis of sphingolipid metabolism inhibitors in diverse species of the filamentous fungus Fusarium.</title>
        <authorList>
            <person name="Kim H.S."/>
            <person name="Lohmar J.M."/>
            <person name="Busman M."/>
            <person name="Brown D.W."/>
            <person name="Naumann T.A."/>
            <person name="Divon H.H."/>
            <person name="Lysoe E."/>
            <person name="Uhlig S."/>
            <person name="Proctor R.H."/>
        </authorList>
    </citation>
    <scope>NUCLEOTIDE SEQUENCE</scope>
    <source>
        <strain evidence="19">NRRL 45417</strain>
    </source>
</reference>
<evidence type="ECO:0000256" key="11">
    <source>
        <dbReference type="ARBA" id="ARBA00023180"/>
    </source>
</evidence>
<accession>A0A8H4T6W3</accession>
<dbReference type="Pfam" id="PF12539">
    <property type="entry name" value="Csm1"/>
    <property type="match status" value="1"/>
</dbReference>
<dbReference type="GO" id="GO:0006506">
    <property type="term" value="P:GPI anchor biosynthetic process"/>
    <property type="evidence" value="ECO:0007669"/>
    <property type="project" value="UniProtKB-UniPathway"/>
</dbReference>
<feature type="transmembrane region" description="Helical" evidence="16">
    <location>
        <begin position="1023"/>
        <end position="1046"/>
    </location>
</feature>
<evidence type="ECO:0000256" key="14">
    <source>
        <dbReference type="SAM" id="Coils"/>
    </source>
</evidence>
<sequence>MPPRARAKPAVGLAGLVASDSEPDLDMFDQSELQAAVRTMSTTKKPRGRPPGTASKVTKTAPRSTRRNSADKLAPVPEVIAQPATTSKINGGATNGGRKAKELAQDETVTFEDIGVPASVPAAETKRGLRGRPKKLNGDTSILVPESAVKRRGRPPRQPTTPIEEIPETQAEDAMELDAVPEEDEDCDSVAGTTEPLESWSSYDTSDVALRRRLGELTKKYEALEMRHRDLREVGVREAERNFDRLKKQAEERTAAATQLISELKAELAAQTALAKEGEELRKQLEASEVKAENLEGNIESLNNSLSEAVAEIKTLSTKLAAVRSGNANPRVPGSAIKASGPANRTAQAEAAHAAQAIAQAKENLYADMTGLIMRGVKQEDIGDTFDCIQTGRNGTLHFKLTVDNDDTSDNIEDVQFTYQPQLDARRDVELMEMLPDYLTEEIVFPRSQAPKFYLRHIDCVAMAGFSRIGFMAIAVAFHLVYIFSIFDIYFVSPIVSGMRLFNVERTDDSPKAPADRLVLFVGDGLRADKAFQAHPEPYPESDEDLVPRPLAPYLRSRVLEHGTFGVSHTRVPTESRPGHVALIAGLYEDVSAVATGWKMNPVNFDSVFNRSRHTWSWGSPDILPMFQHGAVPGRVDAFAYGAELEDFSKDATELDYWVFDHVKDFFAAAATNETLNTALREDKVVFFLHLLGLDTTGHSYRPYSKEYLHNIKVVDQGVKEMVELIEGFYADDRTAFVFTADHGMTDWGSHGDGHPNNTRTPLISWGSGVATPELHPDSIAPGHDEYSSDWNLDHVRRHDVAQADVAALMSYLIGAEFPANGVGQLPLNFLSANIKEKAQASLVNAQVILEQYRIKEERKRNVELRYQAYGPLSNENLGPEQRVAHIRSLIDAGQFEEAIEESDALMEIGLQGLRYLQTYDWLFLRALITVGYLGWMTYATTTVLSLYVVQESIPPQRTLLGLAFFSSVLVALYSSFIVSKSPPAYYLYAFFPVLFWEEVYARRASVAKGFKALFGNVKSGGAVAALLFNVVLYFGIIQSLAIGYIHREVLTGLFVLGAFWPMTLGVSFLKSHVFLTLLWFFSCLAMSTFTLLPAMKVENVSLILIGGGLMTVIGLAYLVLEDFILSDFTTFKSKSKRLHTSRTLLGAQIGLIVLAMLVTHSSATSLQAKLGLPRGNQVVGWAVLVVSLLMPLAYRLQPNSHYMHRLATIFLTCAPTFIILTISYEGLFYVAFSITLLAWVRLEYAVHAFSKGKAQNETAVAKRQNRESGTFRPLTFSDARIALFFMVLLQSAFFSTGNIASISSFSLESVSRLIPVFDPFSQGALLILKIIIPFFLISANLGVLNKRLGVAPSALFMVVLTVSDVLTLYFFWVVKDEGSWLEIGSTITHFAIASFLCVFVAALELVSAAFIAGIEVEHEEPVAANGMEPRTNGKVPSRTLAG</sequence>
<evidence type="ECO:0000256" key="15">
    <source>
        <dbReference type="SAM" id="MobiDB-lite"/>
    </source>
</evidence>
<dbReference type="UniPathway" id="UPA00196"/>
<dbReference type="InterPro" id="IPR002591">
    <property type="entry name" value="Phosphodiest/P_Trfase"/>
</dbReference>
<proteinExistence type="inferred from homology"/>
<feature type="transmembrane region" description="Helical" evidence="16">
    <location>
        <begin position="1282"/>
        <end position="1304"/>
    </location>
</feature>
<comment type="function">
    <text evidence="13">Ethanolamine phosphate transferase involved in glycosylphosphatidylinositol-anchor biosynthesis. Transfers ethanolamine phosphate to the first alpha-1,4-linked mannose of the glycosylphosphatidylinositol precursor of GPI-anchor.</text>
</comment>
<evidence type="ECO:0000256" key="9">
    <source>
        <dbReference type="ARBA" id="ARBA00022989"/>
    </source>
</evidence>
<dbReference type="CDD" id="cd23787">
    <property type="entry name" value="RWD_CSM1"/>
    <property type="match status" value="1"/>
</dbReference>
<dbReference type="GO" id="GO:0051377">
    <property type="term" value="F:mannose-ethanolamine phosphotransferase activity"/>
    <property type="evidence" value="ECO:0007669"/>
    <property type="project" value="InterPro"/>
</dbReference>
<evidence type="ECO:0000256" key="12">
    <source>
        <dbReference type="ARBA" id="ARBA00023316"/>
    </source>
</evidence>
<gene>
    <name evidence="19" type="ORF">FGADI_6806</name>
</gene>
<name>A0A8H4T6W3_9HYPO</name>
<feature type="transmembrane region" description="Helical" evidence="16">
    <location>
        <begin position="1356"/>
        <end position="1375"/>
    </location>
</feature>
<feature type="coiled-coil region" evidence="14">
    <location>
        <begin position="214"/>
        <end position="319"/>
    </location>
</feature>
<feature type="transmembrane region" description="Helical" evidence="16">
    <location>
        <begin position="960"/>
        <end position="979"/>
    </location>
</feature>
<keyword evidence="6" id="KW-0808">Transferase</keyword>
<dbReference type="SMART" id="SM00384">
    <property type="entry name" value="AT_hook"/>
    <property type="match status" value="3"/>
</dbReference>
<dbReference type="InterPro" id="IPR020981">
    <property type="entry name" value="Csm1/Pcs1_C"/>
</dbReference>
<dbReference type="PANTHER" id="PTHR12250:SF0">
    <property type="entry name" value="GPI ETHANOLAMINE PHOSPHATE TRANSFERASE 1"/>
    <property type="match status" value="1"/>
</dbReference>
<dbReference type="InterPro" id="IPR037671">
    <property type="entry name" value="PIGN_N"/>
</dbReference>
<keyword evidence="9 16" id="KW-1133">Transmembrane helix</keyword>
<keyword evidence="10 16" id="KW-0472">Membrane</keyword>
<keyword evidence="7 16" id="KW-0812">Transmembrane</keyword>
<dbReference type="InterPro" id="IPR017852">
    <property type="entry name" value="GPI_EtnP_transferase_1_C"/>
</dbReference>
<feature type="transmembrane region" description="Helical" evidence="16">
    <location>
        <begin position="1077"/>
        <end position="1095"/>
    </location>
</feature>
<feature type="transmembrane region" description="Helical" evidence="16">
    <location>
        <begin position="1142"/>
        <end position="1159"/>
    </location>
</feature>
<feature type="transmembrane region" description="Helical" evidence="16">
    <location>
        <begin position="1324"/>
        <end position="1344"/>
    </location>
</feature>
<evidence type="ECO:0000256" key="10">
    <source>
        <dbReference type="ARBA" id="ARBA00023136"/>
    </source>
</evidence>
<evidence type="ECO:0000259" key="17">
    <source>
        <dbReference type="Pfam" id="PF04987"/>
    </source>
</evidence>
<evidence type="ECO:0000256" key="1">
    <source>
        <dbReference type="ARBA" id="ARBA00004477"/>
    </source>
</evidence>
<evidence type="ECO:0000256" key="8">
    <source>
        <dbReference type="ARBA" id="ARBA00022824"/>
    </source>
</evidence>
<feature type="region of interest" description="Disordered" evidence="15">
    <location>
        <begin position="83"/>
        <end position="102"/>
    </location>
</feature>
<dbReference type="GO" id="GO:0005789">
    <property type="term" value="C:endoplasmic reticulum membrane"/>
    <property type="evidence" value="ECO:0007669"/>
    <property type="project" value="UniProtKB-SubCell"/>
</dbReference>
<dbReference type="Proteomes" id="UP000604273">
    <property type="component" value="Unassembled WGS sequence"/>
</dbReference>
<feature type="domain" description="GPI ethanolamine phosphate transferase 1 C-terminal" evidence="17">
    <location>
        <begin position="912"/>
        <end position="1380"/>
    </location>
</feature>
<protein>
    <recommendedName>
        <fullName evidence="4">GPI ethanolamine phosphate transferase 1</fullName>
    </recommendedName>
</protein>
<evidence type="ECO:0000256" key="3">
    <source>
        <dbReference type="ARBA" id="ARBA00008400"/>
    </source>
</evidence>
<keyword evidence="8" id="KW-0256">Endoplasmic reticulum</keyword>
<feature type="transmembrane region" description="Helical" evidence="16">
    <location>
        <begin position="1101"/>
        <end position="1121"/>
    </location>
</feature>
<dbReference type="InterPro" id="IPR017850">
    <property type="entry name" value="Alkaline_phosphatase_core_sf"/>
</dbReference>
<dbReference type="OrthoDB" id="2748310at2759"/>
<dbReference type="InterPro" id="IPR007070">
    <property type="entry name" value="GPI_EtnP_transferase_1"/>
</dbReference>
<keyword evidence="20" id="KW-1185">Reference proteome</keyword>
<dbReference type="Pfam" id="PF01663">
    <property type="entry name" value="Phosphodiest"/>
    <property type="match status" value="1"/>
</dbReference>
<feature type="transmembrane region" description="Helical" evidence="16">
    <location>
        <begin position="985"/>
        <end position="1002"/>
    </location>
</feature>
<dbReference type="Gene3D" id="3.40.720.10">
    <property type="entry name" value="Alkaline Phosphatase, subunit A"/>
    <property type="match status" value="1"/>
</dbReference>
<keyword evidence="11" id="KW-0325">Glycoprotein</keyword>
<comment type="caution">
    <text evidence="19">The sequence shown here is derived from an EMBL/GenBank/DDBJ whole genome shotgun (WGS) entry which is preliminary data.</text>
</comment>
<dbReference type="PANTHER" id="PTHR12250">
    <property type="entry name" value="PHOSPHATIDYLINOSITOL GLYCAN, CLASS N"/>
    <property type="match status" value="1"/>
</dbReference>
<dbReference type="CDD" id="cd16020">
    <property type="entry name" value="GPI_EPT_1"/>
    <property type="match status" value="1"/>
</dbReference>
<feature type="transmembrane region" description="Helical" evidence="16">
    <location>
        <begin position="1229"/>
        <end position="1247"/>
    </location>
</feature>
<dbReference type="Pfam" id="PF04987">
    <property type="entry name" value="PigN"/>
    <property type="match status" value="1"/>
</dbReference>
<dbReference type="GO" id="GO:0003677">
    <property type="term" value="F:DNA binding"/>
    <property type="evidence" value="ECO:0007669"/>
    <property type="project" value="InterPro"/>
</dbReference>
<dbReference type="Gene3D" id="3.90.1150.80">
    <property type="match status" value="1"/>
</dbReference>
<dbReference type="EMBL" id="JABFAI010000157">
    <property type="protein sequence ID" value="KAF4952374.1"/>
    <property type="molecule type" value="Genomic_DNA"/>
</dbReference>
<keyword evidence="12" id="KW-0961">Cell wall biogenesis/degradation</keyword>
<keyword evidence="5" id="KW-0337">GPI-anchor biosynthesis</keyword>
<reference evidence="19" key="2">
    <citation type="submission" date="2020-05" db="EMBL/GenBank/DDBJ databases">
        <authorList>
            <person name="Kim H.-S."/>
            <person name="Proctor R.H."/>
            <person name="Brown D.W."/>
        </authorList>
    </citation>
    <scope>NUCLEOTIDE SEQUENCE</scope>
    <source>
        <strain evidence="19">NRRL 45417</strain>
    </source>
</reference>
<dbReference type="InterPro" id="IPR017956">
    <property type="entry name" value="AT_hook_DNA-bd_motif"/>
</dbReference>
<feature type="transmembrane region" description="Helical" evidence="16">
    <location>
        <begin position="1387"/>
        <end position="1412"/>
    </location>
</feature>
<evidence type="ECO:0000259" key="18">
    <source>
        <dbReference type="Pfam" id="PF12539"/>
    </source>
</evidence>
<dbReference type="InterPro" id="IPR038608">
    <property type="entry name" value="Csm1/Pcs1_C_sf"/>
</dbReference>
<dbReference type="GO" id="GO:0071555">
    <property type="term" value="P:cell wall organization"/>
    <property type="evidence" value="ECO:0007669"/>
    <property type="project" value="UniProtKB-KW"/>
</dbReference>
<comment type="similarity">
    <text evidence="3">Belongs to the PIGG/PIGN/PIGO family. PIGN subfamily.</text>
</comment>
<feature type="region of interest" description="Disordered" evidence="15">
    <location>
        <begin position="122"/>
        <end position="172"/>
    </location>
</feature>
<comment type="subcellular location">
    <subcellularLocation>
        <location evidence="1">Endoplasmic reticulum membrane</location>
        <topology evidence="1">Multi-pass membrane protein</topology>
    </subcellularLocation>
</comment>
<evidence type="ECO:0000313" key="20">
    <source>
        <dbReference type="Proteomes" id="UP000604273"/>
    </source>
</evidence>
<keyword evidence="14" id="KW-0175">Coiled coil</keyword>
<evidence type="ECO:0000256" key="2">
    <source>
        <dbReference type="ARBA" id="ARBA00004687"/>
    </source>
</evidence>